<sequence length="222" mass="24629">MYFAGSLRPLQRYNDEVSKYFPVHPENPQQRSLNQIVDILHHGGLIAYPTDTGYAFGARLGNKDAVDRIRKLRQLSDKHHFTLVMSQFAQVGQYVQMDNWVFRAVSAAVPGRYTFILNATRDVPKVMLHPRKKTVGVRVPEHVTALALLEALNEPIVSSTLILPGQDTPMVDGWQVQDEIGDQLDAVLDSGDCGVEPTTVVDFTSGEAVVTRRGAGDPSLFE</sequence>
<evidence type="ECO:0000313" key="3">
    <source>
        <dbReference type="Proteomes" id="UP000000603"/>
    </source>
</evidence>
<dbReference type="EnsemblBacteria" id="AAT82839">
    <property type="protein sequence ID" value="AAT82839"/>
    <property type="gene ID" value="PPA1092"/>
</dbReference>
<dbReference type="GO" id="GO:0003725">
    <property type="term" value="F:double-stranded RNA binding"/>
    <property type="evidence" value="ECO:0007669"/>
    <property type="project" value="InterPro"/>
</dbReference>
<dbReference type="AlphaFoldDB" id="Q6A8S7"/>
<name>Q6A8S7_CUTAK</name>
<feature type="domain" description="YrdC-like" evidence="1">
    <location>
        <begin position="30"/>
        <end position="216"/>
    </location>
</feature>
<evidence type="ECO:0000259" key="1">
    <source>
        <dbReference type="PROSITE" id="PS51163"/>
    </source>
</evidence>
<organism evidence="2 3">
    <name type="scientific">Cutibacterium acnes (strain DSM 16379 / KPA171202)</name>
    <name type="common">Propionibacterium acnes</name>
    <dbReference type="NCBI Taxonomy" id="267747"/>
    <lineage>
        <taxon>Bacteria</taxon>
        <taxon>Bacillati</taxon>
        <taxon>Actinomycetota</taxon>
        <taxon>Actinomycetes</taxon>
        <taxon>Propionibacteriales</taxon>
        <taxon>Propionibacteriaceae</taxon>
        <taxon>Cutibacterium</taxon>
    </lineage>
</organism>
<dbReference type="Gene3D" id="3.90.870.10">
    <property type="entry name" value="DHBP synthase"/>
    <property type="match status" value="1"/>
</dbReference>
<dbReference type="InterPro" id="IPR006070">
    <property type="entry name" value="Sua5-like_dom"/>
</dbReference>
<dbReference type="InterPro" id="IPR052532">
    <property type="entry name" value="SUA5_domain"/>
</dbReference>
<dbReference type="NCBIfam" id="TIGR00057">
    <property type="entry name" value="L-threonylcarbamoyladenylate synthase"/>
    <property type="match status" value="1"/>
</dbReference>
<dbReference type="eggNOG" id="COG0009">
    <property type="taxonomic scope" value="Bacteria"/>
</dbReference>
<dbReference type="InterPro" id="IPR017945">
    <property type="entry name" value="DHBP_synth_RibB-like_a/b_dom"/>
</dbReference>
<dbReference type="SUPFAM" id="SSF55821">
    <property type="entry name" value="YrdC/RibB"/>
    <property type="match status" value="1"/>
</dbReference>
<dbReference type="PANTHER" id="PTHR42828:SF3">
    <property type="entry name" value="THREONYLCARBAMOYL-AMP SYNTHASE"/>
    <property type="match status" value="1"/>
</dbReference>
<dbReference type="PANTHER" id="PTHR42828">
    <property type="entry name" value="DHBP SYNTHASE RIBB-LIKE ALPHA/BETA DOMAIN-CONTAINING PROTEIN"/>
    <property type="match status" value="1"/>
</dbReference>
<dbReference type="EMBL" id="AE017283">
    <property type="protein sequence ID" value="AAT82839.1"/>
    <property type="molecule type" value="Genomic_DNA"/>
</dbReference>
<reference evidence="2 3" key="1">
    <citation type="journal article" date="2004" name="Science">
        <title>The complete genome sequence of Propionibacterium acnes, a commensal of human skin.</title>
        <authorList>
            <person name="Bruggemann H."/>
            <person name="Henne A."/>
            <person name="Hoster F."/>
            <person name="Liesegang H."/>
            <person name="Wiezer A."/>
            <person name="Strittmatter A."/>
            <person name="Hujer S."/>
            <person name="Durre P."/>
            <person name="Gottschalk G."/>
        </authorList>
    </citation>
    <scope>NUCLEOTIDE SEQUENCE [LARGE SCALE GENOMIC DNA]</scope>
    <source>
        <strain evidence="3">DSM 16379 / KPA171202</strain>
    </source>
</reference>
<protein>
    <submittedName>
        <fullName evidence="2">Protein with Sua5/YciO/YrdC domain</fullName>
    </submittedName>
</protein>
<dbReference type="HOGENOM" id="CLU_031397_3_0_11"/>
<accession>Q6A8S7</accession>
<gene>
    <name evidence="2" type="ordered locus">PPA1092</name>
</gene>
<dbReference type="Pfam" id="PF01300">
    <property type="entry name" value="Sua5_yciO_yrdC"/>
    <property type="match status" value="1"/>
</dbReference>
<evidence type="ECO:0000313" key="2">
    <source>
        <dbReference type="EMBL" id="AAT82839.1"/>
    </source>
</evidence>
<dbReference type="KEGG" id="pac:PPA1092"/>
<dbReference type="Proteomes" id="UP000000603">
    <property type="component" value="Chromosome"/>
</dbReference>
<dbReference type="PROSITE" id="PS51163">
    <property type="entry name" value="YRDC"/>
    <property type="match status" value="1"/>
</dbReference>
<proteinExistence type="predicted"/>